<accession>A0ABR2LYX1</accession>
<evidence type="ECO:0000313" key="2">
    <source>
        <dbReference type="Proteomes" id="UP001412067"/>
    </source>
</evidence>
<comment type="caution">
    <text evidence="1">The sequence shown here is derived from an EMBL/GenBank/DDBJ whole genome shotgun (WGS) entry which is preliminary data.</text>
</comment>
<keyword evidence="2" id="KW-1185">Reference proteome</keyword>
<reference evidence="1 2" key="1">
    <citation type="journal article" date="2022" name="Nat. Plants">
        <title>Genomes of leafy and leafless Platanthera orchids illuminate the evolution of mycoheterotrophy.</title>
        <authorList>
            <person name="Li M.H."/>
            <person name="Liu K.W."/>
            <person name="Li Z."/>
            <person name="Lu H.C."/>
            <person name="Ye Q.L."/>
            <person name="Zhang D."/>
            <person name="Wang J.Y."/>
            <person name="Li Y.F."/>
            <person name="Zhong Z.M."/>
            <person name="Liu X."/>
            <person name="Yu X."/>
            <person name="Liu D.K."/>
            <person name="Tu X.D."/>
            <person name="Liu B."/>
            <person name="Hao Y."/>
            <person name="Liao X.Y."/>
            <person name="Jiang Y.T."/>
            <person name="Sun W.H."/>
            <person name="Chen J."/>
            <person name="Chen Y.Q."/>
            <person name="Ai Y."/>
            <person name="Zhai J.W."/>
            <person name="Wu S.S."/>
            <person name="Zhou Z."/>
            <person name="Hsiao Y.Y."/>
            <person name="Wu W.L."/>
            <person name="Chen Y.Y."/>
            <person name="Lin Y.F."/>
            <person name="Hsu J.L."/>
            <person name="Li C.Y."/>
            <person name="Wang Z.W."/>
            <person name="Zhao X."/>
            <person name="Zhong W.Y."/>
            <person name="Ma X.K."/>
            <person name="Ma L."/>
            <person name="Huang J."/>
            <person name="Chen G.Z."/>
            <person name="Huang M.Z."/>
            <person name="Huang L."/>
            <person name="Peng D.H."/>
            <person name="Luo Y.B."/>
            <person name="Zou S.Q."/>
            <person name="Chen S.P."/>
            <person name="Lan S."/>
            <person name="Tsai W.C."/>
            <person name="Van de Peer Y."/>
            <person name="Liu Z.J."/>
        </authorList>
    </citation>
    <scope>NUCLEOTIDE SEQUENCE [LARGE SCALE GENOMIC DNA]</scope>
    <source>
        <strain evidence="1">Lor288</strain>
    </source>
</reference>
<dbReference type="EMBL" id="JBBWWR010000013">
    <property type="protein sequence ID" value="KAK8955431.1"/>
    <property type="molecule type" value="Genomic_DNA"/>
</dbReference>
<proteinExistence type="predicted"/>
<sequence length="60" mass="6667">MDKLKTMTVRGLMHDLPSFSSIETVMSVRDVSMEMLIAFHLTSQCGLTTWAVSTDKDCGL</sequence>
<organism evidence="1 2">
    <name type="scientific">Platanthera guangdongensis</name>
    <dbReference type="NCBI Taxonomy" id="2320717"/>
    <lineage>
        <taxon>Eukaryota</taxon>
        <taxon>Viridiplantae</taxon>
        <taxon>Streptophyta</taxon>
        <taxon>Embryophyta</taxon>
        <taxon>Tracheophyta</taxon>
        <taxon>Spermatophyta</taxon>
        <taxon>Magnoliopsida</taxon>
        <taxon>Liliopsida</taxon>
        <taxon>Asparagales</taxon>
        <taxon>Orchidaceae</taxon>
        <taxon>Orchidoideae</taxon>
        <taxon>Orchideae</taxon>
        <taxon>Orchidinae</taxon>
        <taxon>Platanthera</taxon>
    </lineage>
</organism>
<name>A0ABR2LYX1_9ASPA</name>
<evidence type="ECO:0000313" key="1">
    <source>
        <dbReference type="EMBL" id="KAK8955431.1"/>
    </source>
</evidence>
<dbReference type="Proteomes" id="UP001412067">
    <property type="component" value="Unassembled WGS sequence"/>
</dbReference>
<gene>
    <name evidence="1" type="ORF">KSP40_PGU022678</name>
</gene>
<protein>
    <submittedName>
        <fullName evidence="1">Uncharacterized protein</fullName>
    </submittedName>
</protein>